<feature type="binding site" evidence="5">
    <location>
        <position position="83"/>
    </location>
    <ligand>
        <name>dimethylallyl diphosphate</name>
        <dbReference type="ChEBI" id="CHEBI:57623"/>
    </ligand>
</feature>
<dbReference type="GO" id="GO:0019288">
    <property type="term" value="P:isopentenyl diphosphate biosynthetic process, methylerythritol 4-phosphate pathway"/>
    <property type="evidence" value="ECO:0007669"/>
    <property type="project" value="UniProtKB-UniRule"/>
</dbReference>
<feature type="active site" description="Proton donor" evidence="5">
    <location>
        <position position="135"/>
    </location>
</feature>
<feature type="binding site" evidence="5">
    <location>
        <position position="203"/>
    </location>
    <ligand>
        <name>[4Fe-4S] cluster</name>
        <dbReference type="ChEBI" id="CHEBI:49883"/>
    </ligand>
</feature>
<keyword evidence="3 5" id="KW-0408">Iron</keyword>
<keyword evidence="4 5" id="KW-0411">Iron-sulfur</keyword>
<keyword evidence="5" id="KW-0414">Isoprene biosynthesis</keyword>
<dbReference type="AlphaFoldDB" id="A0AA41ZBM1"/>
<dbReference type="NCBIfam" id="TIGR00216">
    <property type="entry name" value="ispH_lytB"/>
    <property type="match status" value="1"/>
</dbReference>
<keyword evidence="2 5" id="KW-0479">Metal-binding</keyword>
<feature type="binding site" evidence="5">
    <location>
        <position position="133"/>
    </location>
    <ligand>
        <name>(2E)-4-hydroxy-3-methylbut-2-enyl diphosphate</name>
        <dbReference type="ChEBI" id="CHEBI:128753"/>
    </ligand>
</feature>
<dbReference type="InterPro" id="IPR003451">
    <property type="entry name" value="LytB/IspH"/>
</dbReference>
<evidence type="ECO:0000256" key="5">
    <source>
        <dbReference type="HAMAP-Rule" id="MF_00191"/>
    </source>
</evidence>
<feature type="binding site" evidence="5">
    <location>
        <position position="105"/>
    </location>
    <ligand>
        <name>[4Fe-4S] cluster</name>
        <dbReference type="ChEBI" id="CHEBI:49883"/>
    </ligand>
</feature>
<feature type="binding site" evidence="5">
    <location>
        <position position="231"/>
    </location>
    <ligand>
        <name>isopentenyl diphosphate</name>
        <dbReference type="ChEBI" id="CHEBI:128769"/>
    </ligand>
</feature>
<evidence type="ECO:0000256" key="4">
    <source>
        <dbReference type="ARBA" id="ARBA00023014"/>
    </source>
</evidence>
<feature type="binding site" evidence="5">
    <location>
        <position position="233"/>
    </location>
    <ligand>
        <name>(2E)-4-hydroxy-3-methylbut-2-enyl diphosphate</name>
        <dbReference type="ChEBI" id="CHEBI:128753"/>
    </ligand>
</feature>
<accession>A0AA41ZBM1</accession>
<evidence type="ECO:0000313" key="7">
    <source>
        <dbReference type="Proteomes" id="UP001165565"/>
    </source>
</evidence>
<comment type="cofactor">
    <cofactor evidence="5">
        <name>[4Fe-4S] cluster</name>
        <dbReference type="ChEBI" id="CHEBI:49883"/>
    </cofactor>
    <text evidence="5">Binds 1 [4Fe-4S] cluster per subunit.</text>
</comment>
<dbReference type="EMBL" id="JANFAV010000023">
    <property type="protein sequence ID" value="MCW6537502.1"/>
    <property type="molecule type" value="Genomic_DNA"/>
</dbReference>
<proteinExistence type="inferred from homology"/>
<evidence type="ECO:0000256" key="3">
    <source>
        <dbReference type="ARBA" id="ARBA00023004"/>
    </source>
</evidence>
<feature type="binding site" evidence="5">
    <location>
        <position position="231"/>
    </location>
    <ligand>
        <name>dimethylallyl diphosphate</name>
        <dbReference type="ChEBI" id="CHEBI:57623"/>
    </ligand>
</feature>
<dbReference type="GO" id="GO:0050992">
    <property type="term" value="P:dimethylallyl diphosphate biosynthetic process"/>
    <property type="evidence" value="ECO:0007669"/>
    <property type="project" value="UniProtKB-UniRule"/>
</dbReference>
<protein>
    <recommendedName>
        <fullName evidence="5">4-hydroxy-3-methylbut-2-enyl diphosphate reductase</fullName>
        <shortName evidence="5">HMBPP reductase</shortName>
        <ecNumber evidence="5">1.17.7.4</ecNumber>
    </recommendedName>
</protein>
<evidence type="ECO:0000256" key="2">
    <source>
        <dbReference type="ARBA" id="ARBA00022723"/>
    </source>
</evidence>
<dbReference type="NCBIfam" id="NF002190">
    <property type="entry name" value="PRK01045.1-4"/>
    <property type="match status" value="1"/>
</dbReference>
<feature type="binding site" evidence="5">
    <location>
        <position position="50"/>
    </location>
    <ligand>
        <name>isopentenyl diphosphate</name>
        <dbReference type="ChEBI" id="CHEBI:128769"/>
    </ligand>
</feature>
<feature type="binding site" evidence="5">
    <location>
        <position position="231"/>
    </location>
    <ligand>
        <name>(2E)-4-hydroxy-3-methylbut-2-enyl diphosphate</name>
        <dbReference type="ChEBI" id="CHEBI:128753"/>
    </ligand>
</feature>
<dbReference type="RefSeq" id="WP_179512203.1">
    <property type="nucleotide sequence ID" value="NZ_JANFAV010000023.1"/>
</dbReference>
<evidence type="ECO:0000256" key="1">
    <source>
        <dbReference type="ARBA" id="ARBA00022485"/>
    </source>
</evidence>
<dbReference type="HAMAP" id="MF_00191">
    <property type="entry name" value="IspH"/>
    <property type="match status" value="1"/>
</dbReference>
<feature type="binding site" evidence="5">
    <location>
        <position position="232"/>
    </location>
    <ligand>
        <name>(2E)-4-hydroxy-3-methylbut-2-enyl diphosphate</name>
        <dbReference type="ChEBI" id="CHEBI:128753"/>
    </ligand>
</feature>
<feature type="binding site" evidence="5">
    <location>
        <position position="50"/>
    </location>
    <ligand>
        <name>dimethylallyl diphosphate</name>
        <dbReference type="ChEBI" id="CHEBI:57623"/>
    </ligand>
</feature>
<dbReference type="EC" id="1.17.7.4" evidence="5"/>
<feature type="binding site" evidence="5">
    <location>
        <position position="133"/>
    </location>
    <ligand>
        <name>dimethylallyl diphosphate</name>
        <dbReference type="ChEBI" id="CHEBI:57623"/>
    </ligand>
</feature>
<feature type="binding site" evidence="5">
    <location>
        <position position="275"/>
    </location>
    <ligand>
        <name>(2E)-4-hydroxy-3-methylbut-2-enyl diphosphate</name>
        <dbReference type="ChEBI" id="CHEBI:128753"/>
    </ligand>
</feature>
<dbReference type="Gene3D" id="3.40.1010.20">
    <property type="entry name" value="4-hydroxy-3-methylbut-2-enyl diphosphate reductase, catalytic domain"/>
    <property type="match status" value="2"/>
</dbReference>
<feature type="binding site" evidence="5">
    <location>
        <position position="232"/>
    </location>
    <ligand>
        <name>dimethylallyl diphosphate</name>
        <dbReference type="ChEBI" id="CHEBI:57623"/>
    </ligand>
</feature>
<keyword evidence="5 6" id="KW-0560">Oxidoreductase</keyword>
<dbReference type="GO" id="GO:0046872">
    <property type="term" value="F:metal ion binding"/>
    <property type="evidence" value="ECO:0007669"/>
    <property type="project" value="UniProtKB-KW"/>
</dbReference>
<evidence type="ECO:0000313" key="6">
    <source>
        <dbReference type="EMBL" id="MCW6537502.1"/>
    </source>
</evidence>
<dbReference type="NCBIfam" id="NF002188">
    <property type="entry name" value="PRK01045.1-2"/>
    <property type="match status" value="1"/>
</dbReference>
<feature type="binding site" evidence="5">
    <location>
        <position position="233"/>
    </location>
    <ligand>
        <name>dimethylallyl diphosphate</name>
        <dbReference type="ChEBI" id="CHEBI:57623"/>
    </ligand>
</feature>
<dbReference type="PANTHER" id="PTHR30426">
    <property type="entry name" value="4-HYDROXY-3-METHYLBUT-2-ENYL DIPHOSPHATE REDUCTASE"/>
    <property type="match status" value="1"/>
</dbReference>
<feature type="binding site" evidence="5">
    <location>
        <position position="233"/>
    </location>
    <ligand>
        <name>isopentenyl diphosphate</name>
        <dbReference type="ChEBI" id="CHEBI:128769"/>
    </ligand>
</feature>
<gene>
    <name evidence="5 6" type="primary">ispH</name>
    <name evidence="6" type="synonym">lytB</name>
    <name evidence="6" type="ORF">NEE01_22205</name>
</gene>
<reference evidence="6" key="1">
    <citation type="submission" date="2022-06" db="EMBL/GenBank/DDBJ databases">
        <title>Sphingomonas sp. nov. isolated from rhizosphere soil of tomato.</title>
        <authorList>
            <person name="Dong H."/>
            <person name="Gao R."/>
        </authorList>
    </citation>
    <scope>NUCLEOTIDE SEQUENCE</scope>
    <source>
        <strain evidence="6">MMSM24</strain>
    </source>
</reference>
<feature type="binding site" evidence="5">
    <location>
        <position position="21"/>
    </location>
    <ligand>
        <name>[4Fe-4S] cluster</name>
        <dbReference type="ChEBI" id="CHEBI:49883"/>
    </ligand>
</feature>
<comment type="function">
    <text evidence="5">Catalyzes the conversion of 1-hydroxy-2-methyl-2-(E)-butenyl 4-diphosphate (HMBPP) into a mixture of isopentenyl diphosphate (IPP) and dimethylallyl diphosphate (DMAPP). Acts in the terminal step of the DOXP/MEP pathway for isoprenoid precursor biosynthesis.</text>
</comment>
<feature type="binding site" evidence="5">
    <location>
        <position position="275"/>
    </location>
    <ligand>
        <name>isopentenyl diphosphate</name>
        <dbReference type="ChEBI" id="CHEBI:128769"/>
    </ligand>
</feature>
<dbReference type="PANTHER" id="PTHR30426:SF0">
    <property type="entry name" value="4-HYDROXY-3-METHYLBUT-2-ENYL DIPHOSPHATE REDUCTASE"/>
    <property type="match status" value="1"/>
</dbReference>
<sequence>MTGDSASSPLNVLLASPRGFCAGVIRAIDIVERALELYGAPVYVRHEIVHNRRVVERLRAMGAIFVEELDEIPAGAPTVFSAHGVARSVEEAAAARDLPVLDATCPLVTKVHVQGRRYVKAGRTLVLIGHAGHAEVIGTMGQIDAPVHLVSTAEDVVALPLATDTPIAYVTQTTLSVDDTRGVIAALHQHFDDVVGPDVADICYATQNRQTAVRDLARQSDLLIVVGARNSSNSSRLREIGDEMGVPSYLVDDGSAVDPLWLNGVGTVGITAGASAPDELVENVIAALAAVRPVAVRQLDGVKEDIEFTLPAQLRRAMAAE</sequence>
<comment type="caution">
    <text evidence="6">The sequence shown here is derived from an EMBL/GenBank/DDBJ whole genome shotgun (WGS) entry which is preliminary data.</text>
</comment>
<comment type="pathway">
    <text evidence="5">Isoprenoid biosynthesis; dimethylallyl diphosphate biosynthesis; dimethylallyl diphosphate from (2E)-4-hydroxy-3-methylbutenyl diphosphate: step 1/1.</text>
</comment>
<comment type="catalytic activity">
    <reaction evidence="5">
        <text>dimethylallyl diphosphate + 2 oxidized [2Fe-2S]-[ferredoxin] + H2O = (2E)-4-hydroxy-3-methylbut-2-enyl diphosphate + 2 reduced [2Fe-2S]-[ferredoxin] + 2 H(+)</text>
        <dbReference type="Rhea" id="RHEA:24825"/>
        <dbReference type="Rhea" id="RHEA-COMP:10000"/>
        <dbReference type="Rhea" id="RHEA-COMP:10001"/>
        <dbReference type="ChEBI" id="CHEBI:15377"/>
        <dbReference type="ChEBI" id="CHEBI:15378"/>
        <dbReference type="ChEBI" id="CHEBI:33737"/>
        <dbReference type="ChEBI" id="CHEBI:33738"/>
        <dbReference type="ChEBI" id="CHEBI:57623"/>
        <dbReference type="ChEBI" id="CHEBI:128753"/>
        <dbReference type="EC" id="1.17.7.4"/>
    </reaction>
</comment>
<dbReference type="GO" id="GO:0051539">
    <property type="term" value="F:4 iron, 4 sulfur cluster binding"/>
    <property type="evidence" value="ECO:0007669"/>
    <property type="project" value="UniProtKB-UniRule"/>
</dbReference>
<keyword evidence="1 5" id="KW-0004">4Fe-4S</keyword>
<feature type="binding site" evidence="5">
    <location>
        <position position="173"/>
    </location>
    <ligand>
        <name>(2E)-4-hydroxy-3-methylbut-2-enyl diphosphate</name>
        <dbReference type="ChEBI" id="CHEBI:128753"/>
    </ligand>
</feature>
<keyword evidence="7" id="KW-1185">Reference proteome</keyword>
<comment type="similarity">
    <text evidence="5">Belongs to the IspH family.</text>
</comment>
<feature type="binding site" evidence="5">
    <location>
        <position position="133"/>
    </location>
    <ligand>
        <name>isopentenyl diphosphate</name>
        <dbReference type="ChEBI" id="CHEBI:128769"/>
    </ligand>
</feature>
<organism evidence="6 7">
    <name type="scientific">Sphingomonas lycopersici</name>
    <dbReference type="NCBI Taxonomy" id="2951807"/>
    <lineage>
        <taxon>Bacteria</taxon>
        <taxon>Pseudomonadati</taxon>
        <taxon>Pseudomonadota</taxon>
        <taxon>Alphaproteobacteria</taxon>
        <taxon>Sphingomonadales</taxon>
        <taxon>Sphingomonadaceae</taxon>
        <taxon>Sphingomonas</taxon>
    </lineage>
</organism>
<comment type="pathway">
    <text evidence="5">Isoprenoid biosynthesis; isopentenyl diphosphate biosynthesis via DXP pathway; isopentenyl diphosphate from 1-deoxy-D-xylulose 5-phosphate: step 6/6.</text>
</comment>
<feature type="binding site" evidence="5">
    <location>
        <position position="232"/>
    </location>
    <ligand>
        <name>isopentenyl diphosphate</name>
        <dbReference type="ChEBI" id="CHEBI:128769"/>
    </ligand>
</feature>
<name>A0AA41ZBM1_9SPHN</name>
<dbReference type="GO" id="GO:0016114">
    <property type="term" value="P:terpenoid biosynthetic process"/>
    <property type="evidence" value="ECO:0007669"/>
    <property type="project" value="UniProtKB-UniRule"/>
</dbReference>
<comment type="catalytic activity">
    <reaction evidence="5">
        <text>isopentenyl diphosphate + 2 oxidized [2Fe-2S]-[ferredoxin] + H2O = (2E)-4-hydroxy-3-methylbut-2-enyl diphosphate + 2 reduced [2Fe-2S]-[ferredoxin] + 2 H(+)</text>
        <dbReference type="Rhea" id="RHEA:24488"/>
        <dbReference type="Rhea" id="RHEA-COMP:10000"/>
        <dbReference type="Rhea" id="RHEA-COMP:10001"/>
        <dbReference type="ChEBI" id="CHEBI:15377"/>
        <dbReference type="ChEBI" id="CHEBI:15378"/>
        <dbReference type="ChEBI" id="CHEBI:33737"/>
        <dbReference type="ChEBI" id="CHEBI:33738"/>
        <dbReference type="ChEBI" id="CHEBI:128753"/>
        <dbReference type="ChEBI" id="CHEBI:128769"/>
        <dbReference type="EC" id="1.17.7.4"/>
    </reaction>
</comment>
<feature type="binding site" evidence="5">
    <location>
        <position position="83"/>
    </location>
    <ligand>
        <name>(2E)-4-hydroxy-3-methylbut-2-enyl diphosphate</name>
        <dbReference type="ChEBI" id="CHEBI:128753"/>
    </ligand>
</feature>
<feature type="binding site" evidence="5">
    <location>
        <position position="50"/>
    </location>
    <ligand>
        <name>(2E)-4-hydroxy-3-methylbut-2-enyl diphosphate</name>
        <dbReference type="ChEBI" id="CHEBI:128753"/>
    </ligand>
</feature>
<dbReference type="Gene3D" id="3.40.50.11270">
    <property type="match status" value="1"/>
</dbReference>
<feature type="binding site" evidence="5">
    <location>
        <position position="83"/>
    </location>
    <ligand>
        <name>isopentenyl diphosphate</name>
        <dbReference type="ChEBI" id="CHEBI:128769"/>
    </ligand>
</feature>
<dbReference type="Pfam" id="PF02401">
    <property type="entry name" value="LYTB"/>
    <property type="match status" value="1"/>
</dbReference>
<dbReference type="CDD" id="cd13944">
    <property type="entry name" value="lytB_ispH"/>
    <property type="match status" value="1"/>
</dbReference>
<dbReference type="GO" id="GO:0051745">
    <property type="term" value="F:4-hydroxy-3-methylbut-2-enyl diphosphate reductase activity"/>
    <property type="evidence" value="ECO:0007669"/>
    <property type="project" value="UniProtKB-UniRule"/>
</dbReference>
<feature type="binding site" evidence="5">
    <location>
        <position position="275"/>
    </location>
    <ligand>
        <name>dimethylallyl diphosphate</name>
        <dbReference type="ChEBI" id="CHEBI:57623"/>
    </ligand>
</feature>
<dbReference type="Proteomes" id="UP001165565">
    <property type="component" value="Unassembled WGS sequence"/>
</dbReference>